<evidence type="ECO:0000256" key="1">
    <source>
        <dbReference type="SAM" id="SignalP"/>
    </source>
</evidence>
<name>A0ABV3REK5_9SPHN</name>
<dbReference type="PANTHER" id="PTHR30535">
    <property type="entry name" value="VITAMIN B12-BINDING PROTEIN"/>
    <property type="match status" value="1"/>
</dbReference>
<dbReference type="InterPro" id="IPR050902">
    <property type="entry name" value="ABC_Transporter_SBP"/>
</dbReference>
<dbReference type="SUPFAM" id="SSF53807">
    <property type="entry name" value="Helical backbone' metal receptor"/>
    <property type="match status" value="1"/>
</dbReference>
<dbReference type="EMBL" id="JBFNXR010000052">
    <property type="protein sequence ID" value="MEW9856521.1"/>
    <property type="molecule type" value="Genomic_DNA"/>
</dbReference>
<accession>A0ABV3REK5</accession>
<dbReference type="PROSITE" id="PS50983">
    <property type="entry name" value="FE_B12_PBP"/>
    <property type="match status" value="1"/>
</dbReference>
<keyword evidence="1" id="KW-0732">Signal</keyword>
<proteinExistence type="predicted"/>
<dbReference type="InterPro" id="IPR002491">
    <property type="entry name" value="ABC_transptr_periplasmic_BD"/>
</dbReference>
<dbReference type="Gene3D" id="3.40.50.1980">
    <property type="entry name" value="Nitrogenase molybdenum iron protein domain"/>
    <property type="match status" value="2"/>
</dbReference>
<organism evidence="3 4">
    <name type="scientific">Novosphingobium rhizovicinum</name>
    <dbReference type="NCBI Taxonomy" id="3228928"/>
    <lineage>
        <taxon>Bacteria</taxon>
        <taxon>Pseudomonadati</taxon>
        <taxon>Pseudomonadota</taxon>
        <taxon>Alphaproteobacteria</taxon>
        <taxon>Sphingomonadales</taxon>
        <taxon>Sphingomonadaceae</taxon>
        <taxon>Novosphingobium</taxon>
    </lineage>
</organism>
<dbReference type="Pfam" id="PF01497">
    <property type="entry name" value="Peripla_BP_2"/>
    <property type="match status" value="1"/>
</dbReference>
<keyword evidence="4" id="KW-1185">Reference proteome</keyword>
<dbReference type="RefSeq" id="WP_367774977.1">
    <property type="nucleotide sequence ID" value="NZ_JBFNXR010000052.1"/>
</dbReference>
<dbReference type="Proteomes" id="UP001556118">
    <property type="component" value="Unassembled WGS sequence"/>
</dbReference>
<evidence type="ECO:0000259" key="2">
    <source>
        <dbReference type="PROSITE" id="PS50983"/>
    </source>
</evidence>
<feature type="signal peptide" evidence="1">
    <location>
        <begin position="1"/>
        <end position="26"/>
    </location>
</feature>
<evidence type="ECO:0000313" key="3">
    <source>
        <dbReference type="EMBL" id="MEW9856521.1"/>
    </source>
</evidence>
<evidence type="ECO:0000313" key="4">
    <source>
        <dbReference type="Proteomes" id="UP001556118"/>
    </source>
</evidence>
<reference evidence="3 4" key="1">
    <citation type="submission" date="2024-06" db="EMBL/GenBank/DDBJ databases">
        <title>Novosphingobium rhizovicinus M1R2S20.</title>
        <authorList>
            <person name="Sun J.-Q."/>
        </authorList>
    </citation>
    <scope>NUCLEOTIDE SEQUENCE [LARGE SCALE GENOMIC DNA]</scope>
    <source>
        <strain evidence="3 4">M1R2S20</strain>
    </source>
</reference>
<dbReference type="PANTHER" id="PTHR30535:SF34">
    <property type="entry name" value="MOLYBDATE-BINDING PROTEIN MOLA"/>
    <property type="match status" value="1"/>
</dbReference>
<gene>
    <name evidence="3" type="ORF">ABUH87_15380</name>
</gene>
<protein>
    <submittedName>
        <fullName evidence="3">ABC transporter substrate-binding protein</fullName>
    </submittedName>
</protein>
<comment type="caution">
    <text evidence="3">The sequence shown here is derived from an EMBL/GenBank/DDBJ whole genome shotgun (WGS) entry which is preliminary data.</text>
</comment>
<sequence length="285" mass="30562">MAFAIKLRWIGGITLALAAAFGGATALATAPPADPGQTAPRRIVSLNLCTDQLVLALADREQIAGLTRYAGDPQMSAAARESRGLRILRGSAEELVAIKPDLVIGTPARRSSAVAVLGFKTYPVLDLKSPTSYEEIRRSIREVAVAVGHRDRGEALIARMDRELAQLPKLRRPVVAAYYQRRGYLTGTGTLVDDLMTRAGIVNLAGKLKRPRLSQISLEELAVSRPDYLIVDTATERVVDEGTAMMHHPVIAGIPRIGIPQAWTVCGGPAYVKAAQALVEGVNAR</sequence>
<feature type="chain" id="PRO_5045925300" evidence="1">
    <location>
        <begin position="27"/>
        <end position="285"/>
    </location>
</feature>
<feature type="domain" description="Fe/B12 periplasmic-binding" evidence="2">
    <location>
        <begin position="42"/>
        <end position="285"/>
    </location>
</feature>